<comment type="caution">
    <text evidence="1">The sequence shown here is derived from an EMBL/GenBank/DDBJ whole genome shotgun (WGS) entry which is preliminary data.</text>
</comment>
<evidence type="ECO:0000313" key="1">
    <source>
        <dbReference type="EMBL" id="ONF65614.1"/>
    </source>
</evidence>
<organism evidence="1 2">
    <name type="scientific">Amycolatopsis keratiniphila subsp. keratiniphila</name>
    <dbReference type="NCBI Taxonomy" id="227715"/>
    <lineage>
        <taxon>Bacteria</taxon>
        <taxon>Bacillati</taxon>
        <taxon>Actinomycetota</taxon>
        <taxon>Actinomycetes</taxon>
        <taxon>Pseudonocardiales</taxon>
        <taxon>Pseudonocardiaceae</taxon>
        <taxon>Amycolatopsis</taxon>
        <taxon>Amycolatopsis japonica group</taxon>
    </lineage>
</organism>
<dbReference type="Proteomes" id="UP000076660">
    <property type="component" value="Unassembled WGS sequence"/>
</dbReference>
<protein>
    <submittedName>
        <fullName evidence="1">Uncharacterized protein</fullName>
    </submittedName>
</protein>
<dbReference type="EMBL" id="LQMT02000025">
    <property type="protein sequence ID" value="ONF65614.1"/>
    <property type="molecule type" value="Genomic_DNA"/>
</dbReference>
<gene>
    <name evidence="1" type="ORF">AVR91_0227135</name>
</gene>
<proteinExistence type="predicted"/>
<reference evidence="1 2" key="1">
    <citation type="submission" date="2016-12" db="EMBL/GenBank/DDBJ databases">
        <title>Amycolatopsis keratiniphila subsp. keratiniphila genome sequencing and assembly.</title>
        <authorList>
            <person name="Mayilraj S."/>
            <person name="Kaur N."/>
        </authorList>
    </citation>
    <scope>NUCLEOTIDE SEQUENCE [LARGE SCALE GENOMIC DNA]</scope>
    <source>
        <strain evidence="1 2">DSM 44409</strain>
    </source>
</reference>
<sequence>MVMREIEFRRFSTEPRRPDERDTWLQFLIDGVSFLELVREAELPDALAEQKERSAEFPTEPAPLLAGDYANSTCLSAGHLLGEAPDRVPHGAEDDEYLLLGCACGIEDCWALVAKIAADEDTVTWSDLRNTYRDWNYDAMGVLTFSRRQYERALSAVFTA</sequence>
<name>A0A1W2LPU1_9PSEU</name>
<evidence type="ECO:0000313" key="2">
    <source>
        <dbReference type="Proteomes" id="UP000076660"/>
    </source>
</evidence>
<accession>A0A1W2LPU1</accession>
<dbReference type="AlphaFoldDB" id="A0A1W2LPU1"/>